<organism evidence="1 2">
    <name type="scientific">Dickeya phage vB_DsoM_JA29</name>
    <dbReference type="NCBI Taxonomy" id="2283031"/>
    <lineage>
        <taxon>Viruses</taxon>
        <taxon>Duplodnaviria</taxon>
        <taxon>Heunggongvirae</taxon>
        <taxon>Uroviricota</taxon>
        <taxon>Caudoviricetes</taxon>
        <taxon>Salmondvirus</taxon>
        <taxon>Salmondvirus JA29</taxon>
    </lineage>
</organism>
<name>A0A384ZXS7_9CAUD</name>
<accession>A0A384ZXS7</accession>
<gene>
    <name evidence="1" type="ORF">JA29_299</name>
</gene>
<keyword evidence="2" id="KW-1185">Reference proteome</keyword>
<evidence type="ECO:0000313" key="1">
    <source>
        <dbReference type="EMBL" id="AXG67025.1"/>
    </source>
</evidence>
<protein>
    <submittedName>
        <fullName evidence="1">Uncharacterized protein</fullName>
    </submittedName>
</protein>
<evidence type="ECO:0000313" key="2">
    <source>
        <dbReference type="Proteomes" id="UP000263326"/>
    </source>
</evidence>
<reference evidence="1 2" key="1">
    <citation type="journal article" date="2018" name="Front. Microbiol.">
        <title>Jumbo Bacteriophages Are Represented Within an Increasing Diversity of Environmental Viruses Infecting the Emerging Phytopathogen, Dickeya solani.</title>
        <authorList>
            <person name="Day A.W."/>
            <person name="Ahn J."/>
            <person name="Salmond G.P.C."/>
        </authorList>
    </citation>
    <scope>NUCLEOTIDE SEQUENCE [LARGE SCALE GENOMIC DNA]</scope>
</reference>
<dbReference type="EMBL" id="MH460461">
    <property type="protein sequence ID" value="AXG67025.1"/>
    <property type="molecule type" value="Genomic_DNA"/>
</dbReference>
<proteinExistence type="predicted"/>
<dbReference type="Proteomes" id="UP000263326">
    <property type="component" value="Segment"/>
</dbReference>
<sequence length="126" mass="14635">MMGYIDTLVENHNLHPQERRDKYQTFSLKTKPRKAGGVVRIDLLRAMAFVGETNFSEEAQLKFISDYNSFHSEDLHPLLMYRTTEPVNSRRGWKHATYIVRLPDRGDKIHEAKIDDGSIIVGEARF</sequence>